<protein>
    <submittedName>
        <fullName evidence="2">Rhodanese-like domain-containing protein</fullName>
    </submittedName>
    <submittedName>
        <fullName evidence="3">Sulfurtransferase</fullName>
    </submittedName>
</protein>
<dbReference type="GO" id="GO:0016740">
    <property type="term" value="F:transferase activity"/>
    <property type="evidence" value="ECO:0007669"/>
    <property type="project" value="UniProtKB-KW"/>
</dbReference>
<dbReference type="SMART" id="SM00450">
    <property type="entry name" value="RHOD"/>
    <property type="match status" value="1"/>
</dbReference>
<dbReference type="AlphaFoldDB" id="A0A0K9YJN1"/>
<gene>
    <name evidence="3" type="ORF">ADS79_30975</name>
    <name evidence="2" type="ORF">BRE01_51620</name>
</gene>
<name>A0A0K9YJN1_9BACL</name>
<dbReference type="Proteomes" id="UP000319578">
    <property type="component" value="Unassembled WGS sequence"/>
</dbReference>
<comment type="caution">
    <text evidence="3">The sequence shown here is derived from an EMBL/GenBank/DDBJ whole genome shotgun (WGS) entry which is preliminary data.</text>
</comment>
<organism evidence="3 4">
    <name type="scientific">Brevibacillus reuszeri</name>
    <dbReference type="NCBI Taxonomy" id="54915"/>
    <lineage>
        <taxon>Bacteria</taxon>
        <taxon>Bacillati</taxon>
        <taxon>Bacillota</taxon>
        <taxon>Bacilli</taxon>
        <taxon>Bacillales</taxon>
        <taxon>Paenibacillaceae</taxon>
        <taxon>Brevibacillus</taxon>
    </lineage>
</organism>
<dbReference type="EMBL" id="LGIQ01000016">
    <property type="protein sequence ID" value="KNB68948.1"/>
    <property type="molecule type" value="Genomic_DNA"/>
</dbReference>
<dbReference type="Proteomes" id="UP000036834">
    <property type="component" value="Unassembled WGS sequence"/>
</dbReference>
<dbReference type="RefSeq" id="WP_049742330.1">
    <property type="nucleotide sequence ID" value="NZ_BJON01000021.1"/>
</dbReference>
<dbReference type="Pfam" id="PF00581">
    <property type="entry name" value="Rhodanese"/>
    <property type="match status" value="1"/>
</dbReference>
<evidence type="ECO:0000259" key="1">
    <source>
        <dbReference type="PROSITE" id="PS50206"/>
    </source>
</evidence>
<dbReference type="STRING" id="54915.ADS79_30975"/>
<reference evidence="2 5" key="3">
    <citation type="submission" date="2019-06" db="EMBL/GenBank/DDBJ databases">
        <title>Whole genome shotgun sequence of Brevibacillus reuszeri NBRC 15719.</title>
        <authorList>
            <person name="Hosoyama A."/>
            <person name="Uohara A."/>
            <person name="Ohji S."/>
            <person name="Ichikawa N."/>
        </authorList>
    </citation>
    <scope>NUCLEOTIDE SEQUENCE [LARGE SCALE GENOMIC DNA]</scope>
    <source>
        <strain evidence="2 5">NBRC 15719</strain>
    </source>
</reference>
<dbReference type="EMBL" id="BJON01000021">
    <property type="protein sequence ID" value="GED71460.1"/>
    <property type="molecule type" value="Genomic_DNA"/>
</dbReference>
<dbReference type="CDD" id="cd00158">
    <property type="entry name" value="RHOD"/>
    <property type="match status" value="1"/>
</dbReference>
<sequence>MEYGVKEMTPQELLEKLEANENVQVIDVRELEEWNSGHIKQAKLIPLGFLPHRLEELDKDTPIVMVCRSGARSHSATEYLSAQGYDVANMVGGMLAWPGEKE</sequence>
<reference evidence="4" key="1">
    <citation type="submission" date="2015-07" db="EMBL/GenBank/DDBJ databases">
        <title>Genome sequencing project for genomic taxonomy and phylogenomics of Bacillus-like bacteria.</title>
        <authorList>
            <person name="Liu B."/>
            <person name="Wang J."/>
            <person name="Zhu Y."/>
            <person name="Liu G."/>
            <person name="Chen Q."/>
            <person name="Chen Z."/>
            <person name="Lan J."/>
            <person name="Che J."/>
            <person name="Ge C."/>
            <person name="Shi H."/>
            <person name="Pan Z."/>
            <person name="Liu X."/>
        </authorList>
    </citation>
    <scope>NUCLEOTIDE SEQUENCE [LARGE SCALE GENOMIC DNA]</scope>
    <source>
        <strain evidence="4">DSM 9887</strain>
    </source>
</reference>
<dbReference type="Gene3D" id="3.40.250.10">
    <property type="entry name" value="Rhodanese-like domain"/>
    <property type="match status" value="1"/>
</dbReference>
<keyword evidence="3" id="KW-0808">Transferase</keyword>
<dbReference type="InterPro" id="IPR001763">
    <property type="entry name" value="Rhodanese-like_dom"/>
</dbReference>
<dbReference type="PATRIC" id="fig|54915.3.peg.5891"/>
<evidence type="ECO:0000313" key="5">
    <source>
        <dbReference type="Proteomes" id="UP000319578"/>
    </source>
</evidence>
<evidence type="ECO:0000313" key="4">
    <source>
        <dbReference type="Proteomes" id="UP000036834"/>
    </source>
</evidence>
<dbReference type="InterPro" id="IPR036873">
    <property type="entry name" value="Rhodanese-like_dom_sf"/>
</dbReference>
<dbReference type="SUPFAM" id="SSF52821">
    <property type="entry name" value="Rhodanese/Cell cycle control phosphatase"/>
    <property type="match status" value="1"/>
</dbReference>
<accession>A0A0K9YJN1</accession>
<dbReference type="PANTHER" id="PTHR43031">
    <property type="entry name" value="FAD-DEPENDENT OXIDOREDUCTASE"/>
    <property type="match status" value="1"/>
</dbReference>
<feature type="domain" description="Rhodanese" evidence="1">
    <location>
        <begin position="19"/>
        <end position="102"/>
    </location>
</feature>
<dbReference type="InterPro" id="IPR050229">
    <property type="entry name" value="GlpE_sulfurtransferase"/>
</dbReference>
<dbReference type="FunFam" id="3.40.250.10:FF:000049">
    <property type="entry name" value="Phage shock protein E"/>
    <property type="match status" value="1"/>
</dbReference>
<proteinExistence type="predicted"/>
<dbReference type="PANTHER" id="PTHR43031:SF17">
    <property type="entry name" value="SULFURTRANSFERASE YTWF-RELATED"/>
    <property type="match status" value="1"/>
</dbReference>
<evidence type="ECO:0000313" key="2">
    <source>
        <dbReference type="EMBL" id="GED71460.1"/>
    </source>
</evidence>
<evidence type="ECO:0000313" key="3">
    <source>
        <dbReference type="EMBL" id="KNB68948.1"/>
    </source>
</evidence>
<keyword evidence="5" id="KW-1185">Reference proteome</keyword>
<dbReference type="PROSITE" id="PS50206">
    <property type="entry name" value="RHODANESE_3"/>
    <property type="match status" value="1"/>
</dbReference>
<dbReference type="OrthoDB" id="9800872at2"/>
<reference evidence="3" key="2">
    <citation type="submission" date="2015-07" db="EMBL/GenBank/DDBJ databases">
        <title>MeaNS - Measles Nucleotide Surveillance Program.</title>
        <authorList>
            <person name="Tran T."/>
            <person name="Druce J."/>
        </authorList>
    </citation>
    <scope>NUCLEOTIDE SEQUENCE</scope>
    <source>
        <strain evidence="3">DSM 9887</strain>
    </source>
</reference>